<sequence>MSKPENTFQELAGVPVHYDRAPSAGYGTRGIPYTFHCTEPFEATLHAAFEALWAACPLGTAEVITSAGAYVDKSGLHGAGRAFDIDGIFWPDKAFITNQYPSDRRFYLAVESVLRKHLGTVLNYKFDAAHQDHFHVSGRGEPGFVPGHESRVLYWQMALTHLFDRPVTVDGLTGPETNGASRALLRALDMAEDDEMSTAGALHRGLNRAWEDLLDAAAERGFRGVAGEAEQTPLQLLEALYATIADELDGQASRKAVESAVTTFAQHPDTDAWLDQFRDGP</sequence>
<protein>
    <recommendedName>
        <fullName evidence="3">Extensin-like C-terminal domain-containing protein</fullName>
    </recommendedName>
</protein>
<dbReference type="Proteomes" id="UP001155057">
    <property type="component" value="Unassembled WGS sequence"/>
</dbReference>
<proteinExistence type="predicted"/>
<evidence type="ECO:0008006" key="3">
    <source>
        <dbReference type="Google" id="ProtNLM"/>
    </source>
</evidence>
<dbReference type="EMBL" id="JANUAE010000001">
    <property type="protein sequence ID" value="MCS3708855.1"/>
    <property type="molecule type" value="Genomic_DNA"/>
</dbReference>
<organism evidence="1 2">
    <name type="scientific">Salinibacter ruber</name>
    <dbReference type="NCBI Taxonomy" id="146919"/>
    <lineage>
        <taxon>Bacteria</taxon>
        <taxon>Pseudomonadati</taxon>
        <taxon>Rhodothermota</taxon>
        <taxon>Rhodothermia</taxon>
        <taxon>Rhodothermales</taxon>
        <taxon>Salinibacteraceae</taxon>
        <taxon>Salinibacter</taxon>
    </lineage>
</organism>
<evidence type="ECO:0000313" key="1">
    <source>
        <dbReference type="EMBL" id="MCS3708855.1"/>
    </source>
</evidence>
<comment type="caution">
    <text evidence="1">The sequence shown here is derived from an EMBL/GenBank/DDBJ whole genome shotgun (WGS) entry which is preliminary data.</text>
</comment>
<dbReference type="RefSeq" id="WP_259123331.1">
    <property type="nucleotide sequence ID" value="NZ_JANUAE010000001.1"/>
</dbReference>
<gene>
    <name evidence="1" type="ORF">GGP61_000442</name>
</gene>
<evidence type="ECO:0000313" key="2">
    <source>
        <dbReference type="Proteomes" id="UP001155057"/>
    </source>
</evidence>
<name>A0A9X2Q278_9BACT</name>
<dbReference type="AlphaFoldDB" id="A0A9X2Q278"/>
<reference evidence="1" key="1">
    <citation type="submission" date="2022-08" db="EMBL/GenBank/DDBJ databases">
        <title>Genomic Encyclopedia of Type Strains, Phase V (KMG-V): Genome sequencing to study the core and pangenomes of soil and plant-associated prokaryotes.</title>
        <authorList>
            <person name="Whitman W."/>
        </authorList>
    </citation>
    <scope>NUCLEOTIDE SEQUENCE</scope>
    <source>
        <strain evidence="1">SP3049</strain>
    </source>
</reference>
<accession>A0A9X2Q278</accession>